<organism evidence="7 8">
    <name type="scientific">Paenibacillus darwinianus</name>
    <dbReference type="NCBI Taxonomy" id="1380763"/>
    <lineage>
        <taxon>Bacteria</taxon>
        <taxon>Bacillati</taxon>
        <taxon>Bacillota</taxon>
        <taxon>Bacilli</taxon>
        <taxon>Bacillales</taxon>
        <taxon>Paenibacillaceae</taxon>
        <taxon>Paenibacillus</taxon>
    </lineage>
</organism>
<dbReference type="InterPro" id="IPR006059">
    <property type="entry name" value="SBP"/>
</dbReference>
<dbReference type="Gene3D" id="3.40.190.10">
    <property type="entry name" value="Periplasmic binding protein-like II"/>
    <property type="match status" value="1"/>
</dbReference>
<evidence type="ECO:0000256" key="2">
    <source>
        <dbReference type="ARBA" id="ARBA00008520"/>
    </source>
</evidence>
<evidence type="ECO:0000256" key="6">
    <source>
        <dbReference type="SAM" id="SignalP"/>
    </source>
</evidence>
<dbReference type="PROSITE" id="PS51257">
    <property type="entry name" value="PROKAR_LIPOPROTEIN"/>
    <property type="match status" value="1"/>
</dbReference>
<evidence type="ECO:0000313" key="7">
    <source>
        <dbReference type="EMBL" id="EXX92620.1"/>
    </source>
</evidence>
<accession>A0A9W5S3V1</accession>
<sequence length="501" mass="56327">MNKTDGKLRRSLLAMLTLVMLGSLLAACSGGGEGSGANTRVLRVGTLYGSPQDEVWFRQQYTDAYELMNDNIQIEIVSAIDYNDQRFMTPEDQKKQPDVYEELKKMLTGNNPVDVMVVDYNYLRRMVQDNLLLQLDTLIQKDKFDLSDYVPTVIEGIKAVGDGNLYALTPTFSSSALFYNKKLFADAGVPVPTDDMFWPQVIDLAGRVAKGEGKDRKYGISINRWGGDGFYEIQTYAAPLQLKMYDDAGEKMLVNTPQWEKVWIDIANLYKNKVAPNMNEIQIDMQAPKEGLPYNPYQGDLFMSGRVAMMIAEFGYVTELAQAKEAEGKLEGFTPVDWDVVTVPQFEEAPGVGTMIGLNSLMGINSKAPNPDDAWEFVKFMNSKEWAKLKSRSMWEMTARKEFLKPKDGQSYNIDAFTKLKPVPPLSTDQEKLFREKPNLWQVQNIGQPLFQEVIKGTKTAKEALALWETQGNAMLQQIKTNPDGPINPVEGGAAIDAYRK</sequence>
<keyword evidence="8" id="KW-1185">Reference proteome</keyword>
<gene>
    <name evidence="7" type="ORF">BG53_00050</name>
</gene>
<name>A0A9W5S3V1_9BACL</name>
<keyword evidence="3" id="KW-0813">Transport</keyword>
<comment type="subcellular location">
    <subcellularLocation>
        <location evidence="1">Cell envelope</location>
    </subcellularLocation>
</comment>
<dbReference type="Proteomes" id="UP000053750">
    <property type="component" value="Unassembled WGS sequence"/>
</dbReference>
<dbReference type="SUPFAM" id="SSF53850">
    <property type="entry name" value="Periplasmic binding protein-like II"/>
    <property type="match status" value="1"/>
</dbReference>
<dbReference type="InterPro" id="IPR050490">
    <property type="entry name" value="Bact_solute-bd_prot1"/>
</dbReference>
<dbReference type="GO" id="GO:0030313">
    <property type="term" value="C:cell envelope"/>
    <property type="evidence" value="ECO:0007669"/>
    <property type="project" value="UniProtKB-SubCell"/>
</dbReference>
<evidence type="ECO:0000256" key="1">
    <source>
        <dbReference type="ARBA" id="ARBA00004196"/>
    </source>
</evidence>
<dbReference type="PANTHER" id="PTHR43649">
    <property type="entry name" value="ARABINOSE-BINDING PROTEIN-RELATED"/>
    <property type="match status" value="1"/>
</dbReference>
<feature type="region of interest" description="Disordered" evidence="5">
    <location>
        <begin position="479"/>
        <end position="501"/>
    </location>
</feature>
<feature type="signal peptide" evidence="6">
    <location>
        <begin position="1"/>
        <end position="26"/>
    </location>
</feature>
<evidence type="ECO:0000256" key="4">
    <source>
        <dbReference type="ARBA" id="ARBA00022729"/>
    </source>
</evidence>
<proteinExistence type="inferred from homology"/>
<evidence type="ECO:0000256" key="3">
    <source>
        <dbReference type="ARBA" id="ARBA00022448"/>
    </source>
</evidence>
<evidence type="ECO:0000313" key="8">
    <source>
        <dbReference type="Proteomes" id="UP000053750"/>
    </source>
</evidence>
<comment type="caution">
    <text evidence="7">The sequence shown here is derived from an EMBL/GenBank/DDBJ whole genome shotgun (WGS) entry which is preliminary data.</text>
</comment>
<keyword evidence="4 6" id="KW-0732">Signal</keyword>
<comment type="similarity">
    <text evidence="2">Belongs to the bacterial solute-binding protein 1 family.</text>
</comment>
<dbReference type="OrthoDB" id="2675752at2"/>
<feature type="chain" id="PRO_5040874959" evidence="6">
    <location>
        <begin position="27"/>
        <end position="501"/>
    </location>
</feature>
<reference evidence="7 8" key="1">
    <citation type="submission" date="2014-02" db="EMBL/GenBank/DDBJ databases">
        <title>Genome sequence of Paenibacillus darwinianus reveals adaptive mechanisms for survival in Antarctic soils.</title>
        <authorList>
            <person name="Dsouza M."/>
            <person name="Taylor M.W."/>
            <person name="Turner S.J."/>
            <person name="Aislabie J."/>
        </authorList>
    </citation>
    <scope>NUCLEOTIDE SEQUENCE [LARGE SCALE GENOMIC DNA]</scope>
    <source>
        <strain evidence="7 8">CE1</strain>
    </source>
</reference>
<dbReference type="AlphaFoldDB" id="A0A9W5S3V1"/>
<dbReference type="Pfam" id="PF01547">
    <property type="entry name" value="SBP_bac_1"/>
    <property type="match status" value="1"/>
</dbReference>
<protein>
    <submittedName>
        <fullName evidence="7">ABC transporter substrate-binding protein</fullName>
    </submittedName>
</protein>
<dbReference type="EMBL" id="JFHU01000001">
    <property type="protein sequence ID" value="EXX92620.1"/>
    <property type="molecule type" value="Genomic_DNA"/>
</dbReference>
<dbReference type="PANTHER" id="PTHR43649:SF31">
    <property type="entry name" value="SN-GLYCEROL-3-PHOSPHATE-BINDING PERIPLASMIC PROTEIN UGPB"/>
    <property type="match status" value="1"/>
</dbReference>
<evidence type="ECO:0000256" key="5">
    <source>
        <dbReference type="SAM" id="MobiDB-lite"/>
    </source>
</evidence>